<feature type="domain" description="Cytochrome c" evidence="6">
    <location>
        <begin position="24"/>
        <end position="102"/>
    </location>
</feature>
<dbReference type="CDD" id="cd20777">
    <property type="entry name" value="8prop_heme-binding_NirN"/>
    <property type="match status" value="1"/>
</dbReference>
<evidence type="ECO:0000259" key="6">
    <source>
        <dbReference type="PROSITE" id="PS51007"/>
    </source>
</evidence>
<dbReference type="InterPro" id="IPR036909">
    <property type="entry name" value="Cyt_c-like_dom_sf"/>
</dbReference>
<organism evidence="7 8">
    <name type="scientific">Amphritea balenae</name>
    <dbReference type="NCBI Taxonomy" id="452629"/>
    <lineage>
        <taxon>Bacteria</taxon>
        <taxon>Pseudomonadati</taxon>
        <taxon>Pseudomonadota</taxon>
        <taxon>Gammaproteobacteria</taxon>
        <taxon>Oceanospirillales</taxon>
        <taxon>Oceanospirillaceae</taxon>
        <taxon>Amphritea</taxon>
    </lineage>
</organism>
<dbReference type="RefSeq" id="WP_124925377.1">
    <property type="nucleotide sequence ID" value="NZ_BMOH01000005.1"/>
</dbReference>
<evidence type="ECO:0000256" key="4">
    <source>
        <dbReference type="PROSITE-ProRule" id="PRU00433"/>
    </source>
</evidence>
<evidence type="ECO:0000313" key="7">
    <source>
        <dbReference type="EMBL" id="RRC99907.1"/>
    </source>
</evidence>
<evidence type="ECO:0000313" key="8">
    <source>
        <dbReference type="Proteomes" id="UP000267535"/>
    </source>
</evidence>
<dbReference type="InterPro" id="IPR051200">
    <property type="entry name" value="Host-pathogen_enzymatic-act"/>
</dbReference>
<dbReference type="Pfam" id="PF02239">
    <property type="entry name" value="Cytochrom_D1"/>
    <property type="match status" value="1"/>
</dbReference>
<dbReference type="Gene3D" id="2.140.10.20">
    <property type="entry name" value="C-terminal (heme d1) domain of cytochrome cd1-nitrite reductase"/>
    <property type="match status" value="1"/>
</dbReference>
<evidence type="ECO:0000256" key="1">
    <source>
        <dbReference type="ARBA" id="ARBA00022617"/>
    </source>
</evidence>
<keyword evidence="2 4" id="KW-0479">Metal-binding</keyword>
<evidence type="ECO:0000256" key="3">
    <source>
        <dbReference type="ARBA" id="ARBA00023004"/>
    </source>
</evidence>
<dbReference type="InterPro" id="IPR003143">
    <property type="entry name" value="Cyt_cd1_C_sf"/>
</dbReference>
<dbReference type="PANTHER" id="PTHR47197">
    <property type="entry name" value="PROTEIN NIRF"/>
    <property type="match status" value="1"/>
</dbReference>
<protein>
    <submittedName>
        <fullName evidence="7">Cytochrome C oxidase Cbb3</fullName>
    </submittedName>
</protein>
<dbReference type="Proteomes" id="UP000267535">
    <property type="component" value="Unassembled WGS sequence"/>
</dbReference>
<name>A0A3P1SRY1_9GAMM</name>
<feature type="signal peptide" evidence="5">
    <location>
        <begin position="1"/>
        <end position="22"/>
    </location>
</feature>
<feature type="chain" id="PRO_5018323293" evidence="5">
    <location>
        <begin position="23"/>
        <end position="516"/>
    </location>
</feature>
<dbReference type="GO" id="GO:0046872">
    <property type="term" value="F:metal ion binding"/>
    <property type="evidence" value="ECO:0007669"/>
    <property type="project" value="UniProtKB-KW"/>
</dbReference>
<dbReference type="Pfam" id="PF13442">
    <property type="entry name" value="Cytochrome_CBB3"/>
    <property type="match status" value="1"/>
</dbReference>
<dbReference type="SUPFAM" id="SSF46626">
    <property type="entry name" value="Cytochrome c"/>
    <property type="match status" value="1"/>
</dbReference>
<dbReference type="PROSITE" id="PS51007">
    <property type="entry name" value="CYTC"/>
    <property type="match status" value="1"/>
</dbReference>
<sequence length="516" mass="57528">MRSLLKASGIVSALLLTGAVSAADISTETEKLYQDQCAACHQAERVGGIGPALLPQNLKRLRRPQAIDVITNGRAASQMEGFSDRLTEQQISDLTDYIYSKPKVMPTWQEQDIRASRIVNHTQGSLPDEMQFEADPMNLFIVVEIGDHHATLLNGDTFEPIHRFKTRFALHGGPKFTPDGRYVFFASRDGWVSKFDIYNLKVTAEIRVGLNTRNIAVSSDGRYVLAGNYLPHSLVLLDANDLSLIKRIDVADDSGKSSRISAVYNAPGRSSFVAALKDIPEIWELAYGDSKVTADTEQQAADLPVRRIVLDDYLDDFLFNQSYELVMGTTRPKQEGRKRSAEGQVVSLESGERQATLDLAGMPHLGSGITWDYNGRRVLATPNLSTSEVSVIDMESWETIKNIPTEGPGFFMRSHKNSPYAWVDVFFGKEKEAVHIIDKKSLEIVKTIRPAPGKVAAHVEFTKDGRYALLSIWDMDGALIVYDAKTLEEVKRLPMVKPSGKYNVWNKTRYEEGTSH</sequence>
<keyword evidence="5" id="KW-0732">Signal</keyword>
<dbReference type="SUPFAM" id="SSF51004">
    <property type="entry name" value="C-terminal (heme d1) domain of cytochrome cd1-nitrite reductase"/>
    <property type="match status" value="1"/>
</dbReference>
<dbReference type="InterPro" id="IPR011048">
    <property type="entry name" value="Haem_d1_sf"/>
</dbReference>
<evidence type="ECO:0000256" key="5">
    <source>
        <dbReference type="SAM" id="SignalP"/>
    </source>
</evidence>
<dbReference type="GO" id="GO:0020037">
    <property type="term" value="F:heme binding"/>
    <property type="evidence" value="ECO:0007669"/>
    <property type="project" value="InterPro"/>
</dbReference>
<dbReference type="InterPro" id="IPR009056">
    <property type="entry name" value="Cyt_c-like_dom"/>
</dbReference>
<keyword evidence="8" id="KW-1185">Reference proteome</keyword>
<gene>
    <name evidence="7" type="ORF">EHS89_06705</name>
</gene>
<dbReference type="OrthoDB" id="5290932at2"/>
<comment type="caution">
    <text evidence="7">The sequence shown here is derived from an EMBL/GenBank/DDBJ whole genome shotgun (WGS) entry which is preliminary data.</text>
</comment>
<keyword evidence="1 4" id="KW-0349">Heme</keyword>
<dbReference type="PANTHER" id="PTHR47197:SF3">
    <property type="entry name" value="DIHYDRO-HEME D1 DEHYDROGENASE"/>
    <property type="match status" value="1"/>
</dbReference>
<proteinExistence type="predicted"/>
<keyword evidence="3 4" id="KW-0408">Iron</keyword>
<dbReference type="Gene3D" id="1.10.760.10">
    <property type="entry name" value="Cytochrome c-like domain"/>
    <property type="match status" value="1"/>
</dbReference>
<accession>A0A3P1SRY1</accession>
<evidence type="ECO:0000256" key="2">
    <source>
        <dbReference type="ARBA" id="ARBA00022723"/>
    </source>
</evidence>
<dbReference type="AlphaFoldDB" id="A0A3P1SRY1"/>
<dbReference type="EMBL" id="RQXV01000003">
    <property type="protein sequence ID" value="RRC99907.1"/>
    <property type="molecule type" value="Genomic_DNA"/>
</dbReference>
<reference evidence="7 8" key="1">
    <citation type="submission" date="2018-11" db="EMBL/GenBank/DDBJ databases">
        <title>The draft genome sequence of Amphritea balenae JAMM 1525T.</title>
        <authorList>
            <person name="Fang Z."/>
            <person name="Zhang Y."/>
            <person name="Han X."/>
        </authorList>
    </citation>
    <scope>NUCLEOTIDE SEQUENCE [LARGE SCALE GENOMIC DNA]</scope>
    <source>
        <strain evidence="7 8">JAMM 1525</strain>
    </source>
</reference>
<dbReference type="GO" id="GO:0009055">
    <property type="term" value="F:electron transfer activity"/>
    <property type="evidence" value="ECO:0007669"/>
    <property type="project" value="InterPro"/>
</dbReference>